<dbReference type="EMBL" id="CP060789">
    <property type="protein sequence ID" value="QNP57605.1"/>
    <property type="molecule type" value="Genomic_DNA"/>
</dbReference>
<dbReference type="InterPro" id="IPR050979">
    <property type="entry name" value="LD-transpeptidase"/>
</dbReference>
<protein>
    <submittedName>
        <fullName evidence="8">L,D-transpeptidase</fullName>
    </submittedName>
</protein>
<dbReference type="GO" id="GO:0005576">
    <property type="term" value="C:extracellular region"/>
    <property type="evidence" value="ECO:0007669"/>
    <property type="project" value="TreeGrafter"/>
</dbReference>
<feature type="active site" description="Proton donor/acceptor" evidence="6">
    <location>
        <position position="81"/>
    </location>
</feature>
<keyword evidence="5 6" id="KW-0961">Cell wall biogenesis/degradation</keyword>
<dbReference type="GO" id="GO:0071555">
    <property type="term" value="P:cell wall organization"/>
    <property type="evidence" value="ECO:0007669"/>
    <property type="project" value="UniProtKB-UniRule"/>
</dbReference>
<dbReference type="GO" id="GO:0071972">
    <property type="term" value="F:peptidoglycan L,D-transpeptidase activity"/>
    <property type="evidence" value="ECO:0007669"/>
    <property type="project" value="TreeGrafter"/>
</dbReference>
<evidence type="ECO:0000313" key="8">
    <source>
        <dbReference type="EMBL" id="QNP57605.1"/>
    </source>
</evidence>
<keyword evidence="2" id="KW-0808">Transferase</keyword>
<dbReference type="GO" id="GO:0008360">
    <property type="term" value="P:regulation of cell shape"/>
    <property type="evidence" value="ECO:0007669"/>
    <property type="project" value="UniProtKB-UniRule"/>
</dbReference>
<gene>
    <name evidence="8" type="ORF">H9L22_12790</name>
</gene>
<dbReference type="PANTHER" id="PTHR30582">
    <property type="entry name" value="L,D-TRANSPEPTIDASE"/>
    <property type="match status" value="1"/>
</dbReference>
<dbReference type="InterPro" id="IPR005490">
    <property type="entry name" value="LD_TPept_cat_dom"/>
</dbReference>
<keyword evidence="9" id="KW-1185">Reference proteome</keyword>
<dbReference type="InterPro" id="IPR038063">
    <property type="entry name" value="Transpep_catalytic_dom"/>
</dbReference>
<evidence type="ECO:0000256" key="5">
    <source>
        <dbReference type="ARBA" id="ARBA00023316"/>
    </source>
</evidence>
<reference evidence="8 9" key="1">
    <citation type="submission" date="2020-08" db="EMBL/GenBank/DDBJ databases">
        <title>Genome sequence of Tessaracoccus defluvii JCM 17540T.</title>
        <authorList>
            <person name="Hyun D.-W."/>
            <person name="Bae J.-W."/>
        </authorList>
    </citation>
    <scope>NUCLEOTIDE SEQUENCE [LARGE SCALE GENOMIC DNA]</scope>
    <source>
        <strain evidence="8 9">JCM 17540</strain>
    </source>
</reference>
<dbReference type="UniPathway" id="UPA00219"/>
<dbReference type="CDD" id="cd16913">
    <property type="entry name" value="YkuD_like"/>
    <property type="match status" value="1"/>
</dbReference>
<evidence type="ECO:0000313" key="9">
    <source>
        <dbReference type="Proteomes" id="UP000516117"/>
    </source>
</evidence>
<dbReference type="Gene3D" id="2.40.440.10">
    <property type="entry name" value="L,D-transpeptidase catalytic domain-like"/>
    <property type="match status" value="1"/>
</dbReference>
<feature type="domain" description="L,D-TPase catalytic" evidence="7">
    <location>
        <begin position="11"/>
        <end position="123"/>
    </location>
</feature>
<dbReference type="SUPFAM" id="SSF141523">
    <property type="entry name" value="L,D-transpeptidase catalytic domain-like"/>
    <property type="match status" value="1"/>
</dbReference>
<proteinExistence type="predicted"/>
<feature type="active site" description="Nucleophile" evidence="6">
    <location>
        <position position="98"/>
    </location>
</feature>
<dbReference type="PANTHER" id="PTHR30582:SF33">
    <property type="entry name" value="EXPORTED PROTEIN"/>
    <property type="match status" value="1"/>
</dbReference>
<evidence type="ECO:0000256" key="3">
    <source>
        <dbReference type="ARBA" id="ARBA00022960"/>
    </source>
</evidence>
<dbReference type="GO" id="GO:0016740">
    <property type="term" value="F:transferase activity"/>
    <property type="evidence" value="ECO:0007669"/>
    <property type="project" value="UniProtKB-KW"/>
</dbReference>
<dbReference type="GO" id="GO:0018104">
    <property type="term" value="P:peptidoglycan-protein cross-linking"/>
    <property type="evidence" value="ECO:0007669"/>
    <property type="project" value="TreeGrafter"/>
</dbReference>
<keyword evidence="4 6" id="KW-0573">Peptidoglycan synthesis</keyword>
<evidence type="ECO:0000256" key="1">
    <source>
        <dbReference type="ARBA" id="ARBA00004752"/>
    </source>
</evidence>
<evidence type="ECO:0000256" key="6">
    <source>
        <dbReference type="PROSITE-ProRule" id="PRU01373"/>
    </source>
</evidence>
<evidence type="ECO:0000256" key="4">
    <source>
        <dbReference type="ARBA" id="ARBA00022984"/>
    </source>
</evidence>
<dbReference type="Pfam" id="PF03734">
    <property type="entry name" value="YkuD"/>
    <property type="match status" value="1"/>
</dbReference>
<evidence type="ECO:0000256" key="2">
    <source>
        <dbReference type="ARBA" id="ARBA00022679"/>
    </source>
</evidence>
<dbReference type="Proteomes" id="UP000516117">
    <property type="component" value="Chromosome"/>
</dbReference>
<comment type="pathway">
    <text evidence="1 6">Cell wall biogenesis; peptidoglycan biosynthesis.</text>
</comment>
<dbReference type="AlphaFoldDB" id="A0A7H0HAN9"/>
<accession>A0A7H0HAN9</accession>
<name>A0A7H0HAN9_9ACTN</name>
<dbReference type="PROSITE" id="PS52029">
    <property type="entry name" value="LD_TPASE"/>
    <property type="match status" value="1"/>
</dbReference>
<dbReference type="KEGG" id="tdf:H9L22_12790"/>
<evidence type="ECO:0000259" key="7">
    <source>
        <dbReference type="PROSITE" id="PS52029"/>
    </source>
</evidence>
<sequence>MTLDARCKTGRVICISKAQNKLSWVVNGQIQFVLDARFGSSKLPTRNGSFKVTWKSRNHVSSIYGSAMPFSLFFDGGRAVHYSRSFYEFGWAGTSAGCVNTRDYEMTGKLFDLARVGDKVIVY</sequence>
<organism evidence="8 9">
    <name type="scientific">Tessaracoccus defluvii</name>
    <dbReference type="NCBI Taxonomy" id="1285901"/>
    <lineage>
        <taxon>Bacteria</taxon>
        <taxon>Bacillati</taxon>
        <taxon>Actinomycetota</taxon>
        <taxon>Actinomycetes</taxon>
        <taxon>Propionibacteriales</taxon>
        <taxon>Propionibacteriaceae</taxon>
        <taxon>Tessaracoccus</taxon>
    </lineage>
</organism>
<keyword evidence="3 6" id="KW-0133">Cell shape</keyword>